<accession>A0A1G6KEM4</accession>
<evidence type="ECO:0000313" key="2">
    <source>
        <dbReference type="Proteomes" id="UP000242501"/>
    </source>
</evidence>
<keyword evidence="2" id="KW-1185">Reference proteome</keyword>
<dbReference type="STRING" id="1219383.SAMN05421733_1179"/>
<protein>
    <submittedName>
        <fullName evidence="1">Uncharacterized protein</fullName>
    </submittedName>
</protein>
<dbReference type="Proteomes" id="UP000242501">
    <property type="component" value="Unassembled WGS sequence"/>
</dbReference>
<evidence type="ECO:0000313" key="1">
    <source>
        <dbReference type="EMBL" id="SDC29404.1"/>
    </source>
</evidence>
<gene>
    <name evidence="1" type="ORF">SAMN05421733_1179</name>
</gene>
<name>A0A1G6KEM4_9GAMM</name>
<organism evidence="1 2">
    <name type="scientific">Acinetobacter boissieri</name>
    <dbReference type="NCBI Taxonomy" id="1219383"/>
    <lineage>
        <taxon>Bacteria</taxon>
        <taxon>Pseudomonadati</taxon>
        <taxon>Pseudomonadota</taxon>
        <taxon>Gammaproteobacteria</taxon>
        <taxon>Moraxellales</taxon>
        <taxon>Moraxellaceae</taxon>
        <taxon>Acinetobacter</taxon>
    </lineage>
</organism>
<proteinExistence type="predicted"/>
<reference evidence="2" key="1">
    <citation type="submission" date="2016-09" db="EMBL/GenBank/DDBJ databases">
        <authorList>
            <person name="Varghese N."/>
            <person name="Submissions S."/>
        </authorList>
    </citation>
    <scope>NUCLEOTIDE SEQUENCE [LARGE SCALE GENOMIC DNA]</scope>
    <source>
        <strain evidence="2">ANC 4422</strain>
    </source>
</reference>
<dbReference type="AlphaFoldDB" id="A0A1G6KEM4"/>
<sequence length="50" mass="5591">MFMDGTVDIYAENAQQRVTDYLNQNAISNEEIIKNAPSSEKLSPPLIAIH</sequence>
<dbReference type="EMBL" id="FMYL01000017">
    <property type="protein sequence ID" value="SDC29404.1"/>
    <property type="molecule type" value="Genomic_DNA"/>
</dbReference>